<accession>A0A1G2TXV9</accession>
<proteinExistence type="predicted"/>
<dbReference type="AlphaFoldDB" id="A0A1G2TXV9"/>
<dbReference type="STRING" id="1802758.A3A96_01220"/>
<dbReference type="Proteomes" id="UP000177707">
    <property type="component" value="Unassembled WGS sequence"/>
</dbReference>
<sequence length="72" mass="7684">MHQKQVSPISIDGDCVGCIVVLGILFDMPPPRAWHPPQAQASGPGIPGSGAFYFVLPFTKIKAAEDLTPNRP</sequence>
<reference evidence="1 2" key="1">
    <citation type="journal article" date="2016" name="Nat. Commun.">
        <title>Thousands of microbial genomes shed light on interconnected biogeochemical processes in an aquifer system.</title>
        <authorList>
            <person name="Anantharaman K."/>
            <person name="Brown C.T."/>
            <person name="Hug L.A."/>
            <person name="Sharon I."/>
            <person name="Castelle C.J."/>
            <person name="Probst A.J."/>
            <person name="Thomas B.C."/>
            <person name="Singh A."/>
            <person name="Wilkins M.J."/>
            <person name="Karaoz U."/>
            <person name="Brodie E.L."/>
            <person name="Williams K.H."/>
            <person name="Hubbard S.S."/>
            <person name="Banfield J.F."/>
        </authorList>
    </citation>
    <scope>NUCLEOTIDE SEQUENCE [LARGE SCALE GENOMIC DNA]</scope>
</reference>
<evidence type="ECO:0000313" key="1">
    <source>
        <dbReference type="EMBL" id="OHB02131.1"/>
    </source>
</evidence>
<gene>
    <name evidence="1" type="ORF">A3A96_01220</name>
</gene>
<evidence type="ECO:0000313" key="2">
    <source>
        <dbReference type="Proteomes" id="UP000177707"/>
    </source>
</evidence>
<organism evidence="1 2">
    <name type="scientific">Candidatus Zambryskibacteria bacterium RIFCSPLOWO2_01_FULL_39_39</name>
    <dbReference type="NCBI Taxonomy" id="1802758"/>
    <lineage>
        <taxon>Bacteria</taxon>
        <taxon>Candidatus Zambryskiibacteriota</taxon>
    </lineage>
</organism>
<protein>
    <submittedName>
        <fullName evidence="1">Uncharacterized protein</fullName>
    </submittedName>
</protein>
<dbReference type="EMBL" id="MHWB01000007">
    <property type="protein sequence ID" value="OHB02131.1"/>
    <property type="molecule type" value="Genomic_DNA"/>
</dbReference>
<name>A0A1G2TXV9_9BACT</name>
<comment type="caution">
    <text evidence="1">The sequence shown here is derived from an EMBL/GenBank/DDBJ whole genome shotgun (WGS) entry which is preliminary data.</text>
</comment>